<organism evidence="4 5">
    <name type="scientific">Allosphingosinicella indica</name>
    <dbReference type="NCBI Taxonomy" id="941907"/>
    <lineage>
        <taxon>Bacteria</taxon>
        <taxon>Pseudomonadati</taxon>
        <taxon>Pseudomonadota</taxon>
        <taxon>Alphaproteobacteria</taxon>
        <taxon>Sphingomonadales</taxon>
        <taxon>Sphingomonadaceae</taxon>
        <taxon>Allosphingosinicella</taxon>
    </lineage>
</organism>
<feature type="transmembrane region" description="Helical" evidence="2">
    <location>
        <begin position="81"/>
        <end position="101"/>
    </location>
</feature>
<feature type="compositionally biased region" description="Basic residues" evidence="1">
    <location>
        <begin position="211"/>
        <end position="223"/>
    </location>
</feature>
<feature type="region of interest" description="Disordered" evidence="1">
    <location>
        <begin position="201"/>
        <end position="233"/>
    </location>
</feature>
<feature type="domain" description="Phosphatidic acid phosphatase type 2/haloperoxidase" evidence="3">
    <location>
        <begin position="81"/>
        <end position="191"/>
    </location>
</feature>
<protein>
    <submittedName>
        <fullName evidence="4">Undecaprenyl-diphosphatase</fullName>
    </submittedName>
</protein>
<feature type="transmembrane region" description="Helical" evidence="2">
    <location>
        <begin position="148"/>
        <end position="170"/>
    </location>
</feature>
<sequence>MIRTAAPISAALVVWLGMLLWGGLESPLDNRIGESLYAGDNAVLADLARFATELGGWIVLTLVTLGAVIWLVRRQSRRSRAAILIFTVLVGRMFVELQKITFGRLRPTDEFHLVTVDSFSFPSGHAANATITYLAIALLLPQARSGKAMAVGAAFILAAAIGLSRIVLGVHWPSDVMAGWAFGLFWVFLCLRLSSAREAAQQAETAEPGARPRRFGQWRRGFRKPPPPPASQR</sequence>
<dbReference type="EMBL" id="LT840185">
    <property type="protein sequence ID" value="SMF61288.1"/>
    <property type="molecule type" value="Genomic_DNA"/>
</dbReference>
<keyword evidence="2" id="KW-0472">Membrane</keyword>
<dbReference type="PANTHER" id="PTHR14969:SF13">
    <property type="entry name" value="AT30094P"/>
    <property type="match status" value="1"/>
</dbReference>
<reference evidence="5" key="1">
    <citation type="submission" date="2017-04" db="EMBL/GenBank/DDBJ databases">
        <authorList>
            <person name="Varghese N."/>
            <person name="Submissions S."/>
        </authorList>
    </citation>
    <scope>NUCLEOTIDE SEQUENCE [LARGE SCALE GENOMIC DNA]</scope>
    <source>
        <strain evidence="5">Dd16</strain>
    </source>
</reference>
<keyword evidence="2" id="KW-1133">Transmembrane helix</keyword>
<feature type="transmembrane region" description="Helical" evidence="2">
    <location>
        <begin position="7"/>
        <end position="24"/>
    </location>
</feature>
<name>A0A1X7FYV4_9SPHN</name>
<dbReference type="PANTHER" id="PTHR14969">
    <property type="entry name" value="SPHINGOSINE-1-PHOSPHATE PHOSPHOHYDROLASE"/>
    <property type="match status" value="1"/>
</dbReference>
<evidence type="ECO:0000313" key="4">
    <source>
        <dbReference type="EMBL" id="SMF61288.1"/>
    </source>
</evidence>
<keyword evidence="5" id="KW-1185">Reference proteome</keyword>
<dbReference type="CDD" id="cd03392">
    <property type="entry name" value="PAP2_like_2"/>
    <property type="match status" value="1"/>
</dbReference>
<dbReference type="Gene3D" id="1.20.144.10">
    <property type="entry name" value="Phosphatidic acid phosphatase type 2/haloperoxidase"/>
    <property type="match status" value="2"/>
</dbReference>
<dbReference type="Proteomes" id="UP000192934">
    <property type="component" value="Chromosome I"/>
</dbReference>
<feature type="transmembrane region" description="Helical" evidence="2">
    <location>
        <begin position="121"/>
        <end position="141"/>
    </location>
</feature>
<evidence type="ECO:0000259" key="3">
    <source>
        <dbReference type="SMART" id="SM00014"/>
    </source>
</evidence>
<feature type="transmembrane region" description="Helical" evidence="2">
    <location>
        <begin position="176"/>
        <end position="194"/>
    </location>
</feature>
<dbReference type="AlphaFoldDB" id="A0A1X7FYV4"/>
<feature type="transmembrane region" description="Helical" evidence="2">
    <location>
        <begin position="54"/>
        <end position="72"/>
    </location>
</feature>
<feature type="compositionally biased region" description="Pro residues" evidence="1">
    <location>
        <begin position="224"/>
        <end position="233"/>
    </location>
</feature>
<proteinExistence type="predicted"/>
<accession>A0A1X7FYV4</accession>
<dbReference type="SUPFAM" id="SSF48317">
    <property type="entry name" value="Acid phosphatase/Vanadium-dependent haloperoxidase"/>
    <property type="match status" value="1"/>
</dbReference>
<dbReference type="InterPro" id="IPR000326">
    <property type="entry name" value="PAP2/HPO"/>
</dbReference>
<gene>
    <name evidence="4" type="ORF">SAMN06295910_0273</name>
</gene>
<dbReference type="InterPro" id="IPR036938">
    <property type="entry name" value="PAP2/HPO_sf"/>
</dbReference>
<dbReference type="RefSeq" id="WP_244552393.1">
    <property type="nucleotide sequence ID" value="NZ_LT840185.1"/>
</dbReference>
<dbReference type="STRING" id="941907.SAMN06295910_0273"/>
<keyword evidence="2" id="KW-0812">Transmembrane</keyword>
<evidence type="ECO:0000256" key="1">
    <source>
        <dbReference type="SAM" id="MobiDB-lite"/>
    </source>
</evidence>
<dbReference type="Pfam" id="PF01569">
    <property type="entry name" value="PAP2"/>
    <property type="match status" value="1"/>
</dbReference>
<evidence type="ECO:0000256" key="2">
    <source>
        <dbReference type="SAM" id="Phobius"/>
    </source>
</evidence>
<evidence type="ECO:0000313" key="5">
    <source>
        <dbReference type="Proteomes" id="UP000192934"/>
    </source>
</evidence>
<dbReference type="SMART" id="SM00014">
    <property type="entry name" value="acidPPc"/>
    <property type="match status" value="1"/>
</dbReference>